<accession>A0A8S5QPN8</accession>
<reference evidence="1" key="1">
    <citation type="journal article" date="2021" name="Proc. Natl. Acad. Sci. U.S.A.">
        <title>A Catalog of Tens of Thousands of Viruses from Human Metagenomes Reveals Hidden Associations with Chronic Diseases.</title>
        <authorList>
            <person name="Tisza M.J."/>
            <person name="Buck C.B."/>
        </authorList>
    </citation>
    <scope>NUCLEOTIDE SEQUENCE</scope>
    <source>
        <strain evidence="1">CtsoB6</strain>
    </source>
</reference>
<organism evidence="1">
    <name type="scientific">Siphoviridae sp. ctsoB6</name>
    <dbReference type="NCBI Taxonomy" id="2826487"/>
    <lineage>
        <taxon>Viruses</taxon>
        <taxon>Duplodnaviria</taxon>
        <taxon>Heunggongvirae</taxon>
        <taxon>Uroviricota</taxon>
        <taxon>Caudoviricetes</taxon>
    </lineage>
</organism>
<evidence type="ECO:0000313" key="1">
    <source>
        <dbReference type="EMBL" id="DAE20763.1"/>
    </source>
</evidence>
<dbReference type="EMBL" id="BK015700">
    <property type="protein sequence ID" value="DAE20763.1"/>
    <property type="molecule type" value="Genomic_DNA"/>
</dbReference>
<proteinExistence type="predicted"/>
<name>A0A8S5QPN8_9CAUD</name>
<protein>
    <submittedName>
        <fullName evidence="1">Uncharacterized protein</fullName>
    </submittedName>
</protein>
<sequence length="58" mass="6244">MGGAWASGGGAGGFYWGLSCGVGSRYRDIGGHLIIAKHSRVETSGYFYNTVRFFQPCH</sequence>